<comment type="caution">
    <text evidence="1">The sequence shown here is derived from an EMBL/GenBank/DDBJ whole genome shotgun (WGS) entry which is preliminary data.</text>
</comment>
<proteinExistence type="predicted"/>
<dbReference type="AlphaFoldDB" id="A0A9P3GSC2"/>
<reference evidence="1 2" key="1">
    <citation type="submission" date="2021-08" db="EMBL/GenBank/DDBJ databases">
        <title>Draft Genome Sequence of Phanerochaete sordida strain YK-624.</title>
        <authorList>
            <person name="Mori T."/>
            <person name="Dohra H."/>
            <person name="Suzuki T."/>
            <person name="Kawagishi H."/>
            <person name="Hirai H."/>
        </authorList>
    </citation>
    <scope>NUCLEOTIDE SEQUENCE [LARGE SCALE GENOMIC DNA]</scope>
    <source>
        <strain evidence="1 2">YK-624</strain>
    </source>
</reference>
<evidence type="ECO:0000313" key="1">
    <source>
        <dbReference type="EMBL" id="GJE98580.1"/>
    </source>
</evidence>
<organism evidence="1 2">
    <name type="scientific">Phanerochaete sordida</name>
    <dbReference type="NCBI Taxonomy" id="48140"/>
    <lineage>
        <taxon>Eukaryota</taxon>
        <taxon>Fungi</taxon>
        <taxon>Dikarya</taxon>
        <taxon>Basidiomycota</taxon>
        <taxon>Agaricomycotina</taxon>
        <taxon>Agaricomycetes</taxon>
        <taxon>Polyporales</taxon>
        <taxon>Phanerochaetaceae</taxon>
        <taxon>Phanerochaete</taxon>
    </lineage>
</organism>
<dbReference type="Proteomes" id="UP000703269">
    <property type="component" value="Unassembled WGS sequence"/>
</dbReference>
<name>A0A9P3GSC2_9APHY</name>
<sequence>MLSPSTLPDGWRLECAVAQMRQAVATSIFYWPASCAGQIPYCERAGHWPGFEELVVFTAE</sequence>
<gene>
    <name evidence="1" type="ORF">PsYK624_148130</name>
</gene>
<accession>A0A9P3GSC2</accession>
<protein>
    <submittedName>
        <fullName evidence="1">Uncharacterized protein</fullName>
    </submittedName>
</protein>
<dbReference type="EMBL" id="BPQB01000090">
    <property type="protein sequence ID" value="GJE98580.1"/>
    <property type="molecule type" value="Genomic_DNA"/>
</dbReference>
<keyword evidence="2" id="KW-1185">Reference proteome</keyword>
<evidence type="ECO:0000313" key="2">
    <source>
        <dbReference type="Proteomes" id="UP000703269"/>
    </source>
</evidence>